<evidence type="ECO:0000259" key="3">
    <source>
        <dbReference type="Pfam" id="PF17171"/>
    </source>
</evidence>
<keyword evidence="2" id="KW-0472">Membrane</keyword>
<keyword evidence="2" id="KW-0812">Transmembrane</keyword>
<keyword evidence="6" id="KW-1185">Reference proteome</keyword>
<organism evidence="5 6">
    <name type="scientific">Ridgeia piscesae</name>
    <name type="common">Tubeworm</name>
    <dbReference type="NCBI Taxonomy" id="27915"/>
    <lineage>
        <taxon>Eukaryota</taxon>
        <taxon>Metazoa</taxon>
        <taxon>Spiralia</taxon>
        <taxon>Lophotrochozoa</taxon>
        <taxon>Annelida</taxon>
        <taxon>Polychaeta</taxon>
        <taxon>Sedentaria</taxon>
        <taxon>Canalipalpata</taxon>
        <taxon>Sabellida</taxon>
        <taxon>Siboglinidae</taxon>
        <taxon>Ridgeia</taxon>
    </lineage>
</organism>
<sequence length="312" mass="36467">MLSLSITTWCVTSLIITIPLGLYAYFRHLMRGILRHKTIEGATDYERDLVYLHQFPRCIAKQVPNMSPFALKLETWLRLRKIKYKVVPTLKWSNKGQSPFIYFNGQQIADSNMIMKYLCQYFGLDPRDGLSDKEWGASRALRHMVESSLVWTFFYFRYTDHYSLFAKVHNIPLPKPLANFIRTRMAKGVKKRCYHIGIGRLTTEEMYEVGLEDIRALSCYLGDNDFMCGTKPSAIDCCVFGHLAQVAYVHSLPYPHRELLETECPNLLRYLDRIKALQWPDWDEVVDPWGVQKLGVVNSVFSFLFMKDKRHI</sequence>
<dbReference type="AlphaFoldDB" id="A0AAD9PEG0"/>
<dbReference type="InterPro" id="IPR026928">
    <property type="entry name" value="FAX/IsoI-like"/>
</dbReference>
<dbReference type="SUPFAM" id="SSF52833">
    <property type="entry name" value="Thioredoxin-like"/>
    <property type="match status" value="1"/>
</dbReference>
<comment type="similarity">
    <text evidence="1">Belongs to the FAX family.</text>
</comment>
<evidence type="ECO:0000259" key="4">
    <source>
        <dbReference type="Pfam" id="PF17172"/>
    </source>
</evidence>
<comment type="caution">
    <text evidence="5">The sequence shown here is derived from an EMBL/GenBank/DDBJ whole genome shotgun (WGS) entry which is preliminary data.</text>
</comment>
<accession>A0AAD9PEG0</accession>
<dbReference type="CDD" id="cd03193">
    <property type="entry name" value="GST_C_Metaxin"/>
    <property type="match status" value="1"/>
</dbReference>
<proteinExistence type="inferred from homology"/>
<dbReference type="SFLD" id="SFLDG01180">
    <property type="entry name" value="SUF1"/>
    <property type="match status" value="1"/>
</dbReference>
<reference evidence="5" key="1">
    <citation type="journal article" date="2023" name="Mol. Biol. Evol.">
        <title>Third-Generation Sequencing Reveals the Adaptive Role of the Epigenome in Three Deep-Sea Polychaetes.</title>
        <authorList>
            <person name="Perez M."/>
            <person name="Aroh O."/>
            <person name="Sun Y."/>
            <person name="Lan Y."/>
            <person name="Juniper S.K."/>
            <person name="Young C.R."/>
            <person name="Angers B."/>
            <person name="Qian P.Y."/>
        </authorList>
    </citation>
    <scope>NUCLEOTIDE SEQUENCE</scope>
    <source>
        <strain evidence="5">R07B-5</strain>
    </source>
</reference>
<dbReference type="InterPro" id="IPR036282">
    <property type="entry name" value="Glutathione-S-Trfase_C_sf"/>
</dbReference>
<dbReference type="InterPro" id="IPR040079">
    <property type="entry name" value="Glutathione_S-Trfase"/>
</dbReference>
<dbReference type="SFLD" id="SFLDS00019">
    <property type="entry name" value="Glutathione_Transferase_(cytos"/>
    <property type="match status" value="1"/>
</dbReference>
<dbReference type="PANTHER" id="PTHR12289:SF41">
    <property type="entry name" value="FAILED AXON CONNECTIONS-RELATED"/>
    <property type="match status" value="1"/>
</dbReference>
<dbReference type="Pfam" id="PF17172">
    <property type="entry name" value="GST_N_4"/>
    <property type="match status" value="1"/>
</dbReference>
<evidence type="ECO:0000313" key="5">
    <source>
        <dbReference type="EMBL" id="KAK2193248.1"/>
    </source>
</evidence>
<evidence type="ECO:0000256" key="2">
    <source>
        <dbReference type="SAM" id="Phobius"/>
    </source>
</evidence>
<keyword evidence="2" id="KW-1133">Transmembrane helix</keyword>
<dbReference type="Proteomes" id="UP001209878">
    <property type="component" value="Unassembled WGS sequence"/>
</dbReference>
<feature type="domain" description="Thioredoxin-like fold" evidence="4">
    <location>
        <begin position="68"/>
        <end position="160"/>
    </location>
</feature>
<name>A0AAD9PEG0_RIDPI</name>
<feature type="transmembrane region" description="Helical" evidence="2">
    <location>
        <begin position="6"/>
        <end position="26"/>
    </location>
</feature>
<dbReference type="GO" id="GO:0005737">
    <property type="term" value="C:cytoplasm"/>
    <property type="evidence" value="ECO:0007669"/>
    <property type="project" value="TreeGrafter"/>
</dbReference>
<feature type="domain" description="Metaxin glutathione S-transferase" evidence="3">
    <location>
        <begin position="212"/>
        <end position="274"/>
    </location>
</feature>
<dbReference type="InterPro" id="IPR012336">
    <property type="entry name" value="Thioredoxin-like_fold"/>
</dbReference>
<protein>
    <recommendedName>
        <fullName evidence="7">Failed axon connections homolog</fullName>
    </recommendedName>
</protein>
<dbReference type="Gene3D" id="1.20.1050.130">
    <property type="match status" value="1"/>
</dbReference>
<dbReference type="InterPro" id="IPR036249">
    <property type="entry name" value="Thioredoxin-like_sf"/>
</dbReference>
<evidence type="ECO:0000256" key="1">
    <source>
        <dbReference type="ARBA" id="ARBA00006475"/>
    </source>
</evidence>
<dbReference type="SFLD" id="SFLDG01200">
    <property type="entry name" value="SUF1.1"/>
    <property type="match status" value="1"/>
</dbReference>
<dbReference type="PANTHER" id="PTHR12289">
    <property type="entry name" value="METAXIN RELATED"/>
    <property type="match status" value="1"/>
</dbReference>
<dbReference type="Pfam" id="PF17171">
    <property type="entry name" value="GST_C_6"/>
    <property type="match status" value="1"/>
</dbReference>
<dbReference type="InterPro" id="IPR033468">
    <property type="entry name" value="Metaxin_GST"/>
</dbReference>
<evidence type="ECO:0000313" key="6">
    <source>
        <dbReference type="Proteomes" id="UP001209878"/>
    </source>
</evidence>
<dbReference type="InterPro" id="IPR050931">
    <property type="entry name" value="Mito_Protein_Transport_Metaxin"/>
</dbReference>
<gene>
    <name evidence="5" type="ORF">NP493_16g05005</name>
</gene>
<evidence type="ECO:0008006" key="7">
    <source>
        <dbReference type="Google" id="ProtNLM"/>
    </source>
</evidence>
<dbReference type="SUPFAM" id="SSF47616">
    <property type="entry name" value="GST C-terminal domain-like"/>
    <property type="match status" value="1"/>
</dbReference>
<dbReference type="EMBL" id="JAODUO010000015">
    <property type="protein sequence ID" value="KAK2193248.1"/>
    <property type="molecule type" value="Genomic_DNA"/>
</dbReference>